<protein>
    <submittedName>
        <fullName evidence="2">Uncharacterized protein</fullName>
    </submittedName>
</protein>
<organism evidence="2 3">
    <name type="scientific">Crepidotus variabilis</name>
    <dbReference type="NCBI Taxonomy" id="179855"/>
    <lineage>
        <taxon>Eukaryota</taxon>
        <taxon>Fungi</taxon>
        <taxon>Dikarya</taxon>
        <taxon>Basidiomycota</taxon>
        <taxon>Agaricomycotina</taxon>
        <taxon>Agaricomycetes</taxon>
        <taxon>Agaricomycetidae</taxon>
        <taxon>Agaricales</taxon>
        <taxon>Agaricineae</taxon>
        <taxon>Crepidotaceae</taxon>
        <taxon>Crepidotus</taxon>
    </lineage>
</organism>
<dbReference type="AlphaFoldDB" id="A0A9P6E4R2"/>
<evidence type="ECO:0000313" key="2">
    <source>
        <dbReference type="EMBL" id="KAF9522536.1"/>
    </source>
</evidence>
<dbReference type="EMBL" id="MU157942">
    <property type="protein sequence ID" value="KAF9522536.1"/>
    <property type="molecule type" value="Genomic_DNA"/>
</dbReference>
<sequence>MPEVLSPPNLPYQHSLSVLRTPIRVHQRRRVIRQEFQVDVIPPPASFTSHCRKCCSFIGNDTDGEVDRNRGNGVTGSKENNDEAGSHVELALRVRRVRQTTLSGDVEVLVEDLHEEWRQQYQGAYLEEPWQNLSRNVNCAQRDDRGDLLTLLDENKCPIYGNLVHTSSEVVSADGEILNPRFDDTAVSVDCAWAISNPGRPYHGIFSKR</sequence>
<feature type="region of interest" description="Disordered" evidence="1">
    <location>
        <begin position="65"/>
        <end position="85"/>
    </location>
</feature>
<evidence type="ECO:0000256" key="1">
    <source>
        <dbReference type="SAM" id="MobiDB-lite"/>
    </source>
</evidence>
<proteinExistence type="predicted"/>
<gene>
    <name evidence="2" type="ORF">CPB83DRAFT_840417</name>
</gene>
<reference evidence="2" key="1">
    <citation type="submission" date="2020-11" db="EMBL/GenBank/DDBJ databases">
        <authorList>
            <consortium name="DOE Joint Genome Institute"/>
            <person name="Ahrendt S."/>
            <person name="Riley R."/>
            <person name="Andreopoulos W."/>
            <person name="Labutti K."/>
            <person name="Pangilinan J."/>
            <person name="Ruiz-Duenas F.J."/>
            <person name="Barrasa J.M."/>
            <person name="Sanchez-Garcia M."/>
            <person name="Camarero S."/>
            <person name="Miyauchi S."/>
            <person name="Serrano A."/>
            <person name="Linde D."/>
            <person name="Babiker R."/>
            <person name="Drula E."/>
            <person name="Ayuso-Fernandez I."/>
            <person name="Pacheco R."/>
            <person name="Padilla G."/>
            <person name="Ferreira P."/>
            <person name="Barriuso J."/>
            <person name="Kellner H."/>
            <person name="Castanera R."/>
            <person name="Alfaro M."/>
            <person name="Ramirez L."/>
            <person name="Pisabarro A.G."/>
            <person name="Kuo A."/>
            <person name="Tritt A."/>
            <person name="Lipzen A."/>
            <person name="He G."/>
            <person name="Yan M."/>
            <person name="Ng V."/>
            <person name="Cullen D."/>
            <person name="Martin F."/>
            <person name="Rosso M.-N."/>
            <person name="Henrissat B."/>
            <person name="Hibbett D."/>
            <person name="Martinez A.T."/>
            <person name="Grigoriev I.V."/>
        </authorList>
    </citation>
    <scope>NUCLEOTIDE SEQUENCE</scope>
    <source>
        <strain evidence="2">CBS 506.95</strain>
    </source>
</reference>
<evidence type="ECO:0000313" key="3">
    <source>
        <dbReference type="Proteomes" id="UP000807306"/>
    </source>
</evidence>
<dbReference type="Proteomes" id="UP000807306">
    <property type="component" value="Unassembled WGS sequence"/>
</dbReference>
<comment type="caution">
    <text evidence="2">The sequence shown here is derived from an EMBL/GenBank/DDBJ whole genome shotgun (WGS) entry which is preliminary data.</text>
</comment>
<name>A0A9P6E4R2_9AGAR</name>
<accession>A0A9P6E4R2</accession>
<keyword evidence="3" id="KW-1185">Reference proteome</keyword>